<evidence type="ECO:0000256" key="1">
    <source>
        <dbReference type="ARBA" id="ARBA00006594"/>
    </source>
</evidence>
<dbReference type="InterPro" id="IPR012263">
    <property type="entry name" value="M_m6A_EcoRV"/>
</dbReference>
<dbReference type="EMBL" id="MF477836">
    <property type="protein sequence ID" value="AXE75011.1"/>
    <property type="molecule type" value="Genomic_DNA"/>
</dbReference>
<dbReference type="SUPFAM" id="SSF53335">
    <property type="entry name" value="S-adenosyl-L-methionine-dependent methyltransferases"/>
    <property type="match status" value="1"/>
</dbReference>
<dbReference type="GO" id="GO:0009307">
    <property type="term" value="P:DNA restriction-modification system"/>
    <property type="evidence" value="ECO:0007669"/>
    <property type="project" value="InterPro"/>
</dbReference>
<dbReference type="AlphaFoldDB" id="A0A4Y1NNA0"/>
<dbReference type="GO" id="GO:1904047">
    <property type="term" value="F:S-adenosyl-L-methionine binding"/>
    <property type="evidence" value="ECO:0007669"/>
    <property type="project" value="TreeGrafter"/>
</dbReference>
<evidence type="ECO:0000256" key="3">
    <source>
        <dbReference type="ARBA" id="ARBA00022603"/>
    </source>
</evidence>
<dbReference type="InterPro" id="IPR012327">
    <property type="entry name" value="MeTrfase_D12"/>
</dbReference>
<sequence length="312" mass="37273">MKEQGKKLHITKQKGIRSPLFYVGDKYKLMPQLTELFPKEISKFYDVFCGGGSASMNTSAQTFHLNDIDPKVMEIHYFLQKHSNRIEDFIFDMRFLINEYGLSHSEMGKNQVIQELKKEHKKTYFSKYNKESYIRLREFYNQNQHRTDILYLLLIYGFNHMIRFNKKGEFNLPVGNVDWNSNVSKALNNYAQWSLNNEITLTNLDFEEVLNREFSVNDFIYLDPPYLISSSEYNKNWNQENEKRLYDILDKLEEKGVKWGLSNIVTDHHGNHNTILENWMKKYQVYKIHSNYISRFDNTIKDTNDVYVTNIK</sequence>
<dbReference type="InterPro" id="IPR023095">
    <property type="entry name" value="Ade_MeTrfase_dom_2"/>
</dbReference>
<evidence type="ECO:0000313" key="8">
    <source>
        <dbReference type="EMBL" id="AXE75011.1"/>
    </source>
</evidence>
<name>A0A4Y1NNA0_9STAP</name>
<comment type="similarity">
    <text evidence="1 7">Belongs to the N(4)/N(6)-methyltransferase family.</text>
</comment>
<dbReference type="PROSITE" id="PS00092">
    <property type="entry name" value="N6_MTASE"/>
    <property type="match status" value="1"/>
</dbReference>
<dbReference type="Gene3D" id="3.40.50.150">
    <property type="entry name" value="Vaccinia Virus protein VP39"/>
    <property type="match status" value="1"/>
</dbReference>
<accession>A0A4Y1NNA0</accession>
<dbReference type="GO" id="GO:0043565">
    <property type="term" value="F:sequence-specific DNA binding"/>
    <property type="evidence" value="ECO:0007669"/>
    <property type="project" value="TreeGrafter"/>
</dbReference>
<geneLocation type="plasmid" evidence="8">
    <name>pKM0218</name>
</geneLocation>
<organism evidence="8">
    <name type="scientific">Macrococcoides canis</name>
    <dbReference type="NCBI Taxonomy" id="1855823"/>
    <lineage>
        <taxon>Bacteria</taxon>
        <taxon>Bacillati</taxon>
        <taxon>Bacillota</taxon>
        <taxon>Bacilli</taxon>
        <taxon>Bacillales</taxon>
        <taxon>Staphylococcaceae</taxon>
        <taxon>Macrococcoides</taxon>
    </lineage>
</organism>
<dbReference type="PANTHER" id="PTHR30481:SF3">
    <property type="entry name" value="DNA ADENINE METHYLASE"/>
    <property type="match status" value="1"/>
</dbReference>
<dbReference type="Gene3D" id="1.10.1020.10">
    <property type="entry name" value="Adenine-specific Methyltransferase, Domain 2"/>
    <property type="match status" value="1"/>
</dbReference>
<dbReference type="InterPro" id="IPR029063">
    <property type="entry name" value="SAM-dependent_MTases_sf"/>
</dbReference>
<evidence type="ECO:0000256" key="7">
    <source>
        <dbReference type="RuleBase" id="RU361257"/>
    </source>
</evidence>
<proteinExistence type="inferred from homology"/>
<dbReference type="GO" id="GO:0006298">
    <property type="term" value="P:mismatch repair"/>
    <property type="evidence" value="ECO:0007669"/>
    <property type="project" value="TreeGrafter"/>
</dbReference>
<keyword evidence="5 7" id="KW-0949">S-adenosyl-L-methionine</keyword>
<comment type="catalytic activity">
    <reaction evidence="6 7">
        <text>a 2'-deoxyadenosine in DNA + S-adenosyl-L-methionine = an N(6)-methyl-2'-deoxyadenosine in DNA + S-adenosyl-L-homocysteine + H(+)</text>
        <dbReference type="Rhea" id="RHEA:15197"/>
        <dbReference type="Rhea" id="RHEA-COMP:12418"/>
        <dbReference type="Rhea" id="RHEA-COMP:12419"/>
        <dbReference type="ChEBI" id="CHEBI:15378"/>
        <dbReference type="ChEBI" id="CHEBI:57856"/>
        <dbReference type="ChEBI" id="CHEBI:59789"/>
        <dbReference type="ChEBI" id="CHEBI:90615"/>
        <dbReference type="ChEBI" id="CHEBI:90616"/>
        <dbReference type="EC" id="2.1.1.72"/>
    </reaction>
</comment>
<evidence type="ECO:0000256" key="6">
    <source>
        <dbReference type="ARBA" id="ARBA00047942"/>
    </source>
</evidence>
<keyword evidence="3 7" id="KW-0489">Methyltransferase</keyword>
<keyword evidence="4 7" id="KW-0808">Transferase</keyword>
<dbReference type="PIRSF" id="PIRSF000398">
    <property type="entry name" value="M_m6A_EcoRV"/>
    <property type="match status" value="1"/>
</dbReference>
<dbReference type="Pfam" id="PF02086">
    <property type="entry name" value="MethyltransfD12"/>
    <property type="match status" value="1"/>
</dbReference>
<evidence type="ECO:0000256" key="4">
    <source>
        <dbReference type="ARBA" id="ARBA00022679"/>
    </source>
</evidence>
<protein>
    <recommendedName>
        <fullName evidence="2 7">Site-specific DNA-methyltransferase (adenine-specific)</fullName>
        <ecNumber evidence="2 7">2.1.1.72</ecNumber>
    </recommendedName>
</protein>
<dbReference type="PANTHER" id="PTHR30481">
    <property type="entry name" value="DNA ADENINE METHYLASE"/>
    <property type="match status" value="1"/>
</dbReference>
<dbReference type="PRINTS" id="PR00505">
    <property type="entry name" value="D12N6MTFRASE"/>
</dbReference>
<evidence type="ECO:0000256" key="2">
    <source>
        <dbReference type="ARBA" id="ARBA00011900"/>
    </source>
</evidence>
<dbReference type="NCBIfam" id="TIGR00571">
    <property type="entry name" value="dam"/>
    <property type="match status" value="1"/>
</dbReference>
<dbReference type="GO" id="GO:0032259">
    <property type="term" value="P:methylation"/>
    <property type="evidence" value="ECO:0007669"/>
    <property type="project" value="UniProtKB-KW"/>
</dbReference>
<dbReference type="EC" id="2.1.1.72" evidence="2 7"/>
<dbReference type="GO" id="GO:0009007">
    <property type="term" value="F:site-specific DNA-methyltransferase (adenine-specific) activity"/>
    <property type="evidence" value="ECO:0007669"/>
    <property type="project" value="UniProtKB-UniRule"/>
</dbReference>
<dbReference type="InterPro" id="IPR002052">
    <property type="entry name" value="DNA_methylase_N6_adenine_CS"/>
</dbReference>
<reference evidence="8" key="1">
    <citation type="journal article" date="2019" name="J. Antimicrob. Chemother.">
        <title>Macrococcus canis contains recombinogenic methicillin resistance elements and the mecB plasmid found in Staphylococcus aureus.</title>
        <authorList>
            <person name="Chanchaithong P."/>
            <person name="Perreten V."/>
            <person name="Schwendener S."/>
        </authorList>
    </citation>
    <scope>NUCLEOTIDE SEQUENCE</scope>
    <source>
        <strain evidence="8">KM0218</strain>
        <plasmid evidence="8">pKM0218</plasmid>
    </source>
</reference>
<evidence type="ECO:0000256" key="5">
    <source>
        <dbReference type="ARBA" id="ARBA00022691"/>
    </source>
</evidence>
<keyword evidence="8" id="KW-0614">Plasmid</keyword>